<dbReference type="AlphaFoldDB" id="A0A150HQ94"/>
<comment type="caution">
    <text evidence="1">The sequence shown here is derived from an EMBL/GenBank/DDBJ whole genome shotgun (WGS) entry which is preliminary data.</text>
</comment>
<dbReference type="EMBL" id="JRHX01000087">
    <property type="protein sequence ID" value="KXZ68767.1"/>
    <property type="molecule type" value="Genomic_DNA"/>
</dbReference>
<evidence type="ECO:0000313" key="1">
    <source>
        <dbReference type="EMBL" id="KXZ68767.1"/>
    </source>
</evidence>
<accession>A0A150HQ94</accession>
<protein>
    <submittedName>
        <fullName evidence="1">Phage tail tube protein</fullName>
    </submittedName>
</protein>
<name>A0A150HQ94_9GAMM</name>
<evidence type="ECO:0000313" key="2">
    <source>
        <dbReference type="Proteomes" id="UP000075544"/>
    </source>
</evidence>
<dbReference type="InterPro" id="IPR019596">
    <property type="entry name" value="Phage_Mu_GpM_tail_tub"/>
</dbReference>
<reference evidence="1 2" key="1">
    <citation type="journal article" date="2016" name="Sci. Rep.">
        <title>Genomic and phenotypic characterization of the species Acinetobacter venetianus.</title>
        <authorList>
            <person name="Fondi M."/>
            <person name="Maida I."/>
            <person name="Perrin E."/>
            <person name="Orlandini V."/>
            <person name="La Torre L."/>
            <person name="Bosi E."/>
            <person name="Negroni A."/>
            <person name="Zanaroli G."/>
            <person name="Fava F."/>
            <person name="Decorosi F."/>
            <person name="Giovannetti L."/>
            <person name="Viti C."/>
            <person name="Vaneechoutte M."/>
            <person name="Dijkshoorn L."/>
            <person name="Fani R."/>
        </authorList>
    </citation>
    <scope>NUCLEOTIDE SEQUENCE [LARGE SCALE GENOMIC DNA]</scope>
    <source>
        <strain evidence="1 2">LUH13518</strain>
    </source>
</reference>
<proteinExistence type="predicted"/>
<dbReference type="Pfam" id="PF10618">
    <property type="entry name" value="Tail_tube"/>
    <property type="match status" value="1"/>
</dbReference>
<gene>
    <name evidence="1" type="ORF">AVENLUH13518_02927</name>
</gene>
<dbReference type="RefSeq" id="WP_061525482.1">
    <property type="nucleotide sequence ID" value="NZ_JRHX01000087.1"/>
</dbReference>
<dbReference type="Proteomes" id="UP000075544">
    <property type="component" value="Unassembled WGS sequence"/>
</dbReference>
<sequence>MANNTNRLAGVANISVDGVTYLLSGEFTYSSADTERKTLTGQDQVHGYSEMPRAPFISCTLRDAGTLTVKGFNAMTDVTIHAELANGKTITGRNMWTVDAQEVKTQESTFDVRFEGMTGSVSEN</sequence>
<organism evidence="1 2">
    <name type="scientific">Acinetobacter venetianus</name>
    <dbReference type="NCBI Taxonomy" id="52133"/>
    <lineage>
        <taxon>Bacteria</taxon>
        <taxon>Pseudomonadati</taxon>
        <taxon>Pseudomonadota</taxon>
        <taxon>Gammaproteobacteria</taxon>
        <taxon>Moraxellales</taxon>
        <taxon>Moraxellaceae</taxon>
        <taxon>Acinetobacter</taxon>
    </lineage>
</organism>
<dbReference type="PATRIC" id="fig|52133.19.peg.2973"/>